<protein>
    <recommendedName>
        <fullName evidence="1">GIY-YIG domain-containing protein</fullName>
    </recommendedName>
</protein>
<dbReference type="InterPro" id="IPR000305">
    <property type="entry name" value="GIY-YIG_endonuc"/>
</dbReference>
<dbReference type="RefSeq" id="WP_179264260.1">
    <property type="nucleotide sequence ID" value="NZ_CP058601.1"/>
</dbReference>
<accession>A0A7D5GN16</accession>
<gene>
    <name evidence="2" type="ORF">HYG82_20770</name>
</gene>
<name>A0A7D5GN16_9EURY</name>
<sequence>MTEIDWAKVPRRGGVYCMYDLDETPVYVGYASQSESRHLVSRLREHFTQQNSSVVAHGRIDLLDVWYVDIWTTQNWKLAEDQLIAAFDPVFNRGEPMPEVEPIDVDSPDETLSICNEEERRTRLKPSNRIRSKMDHIQRMVDSDQIALDALTRGEQDRIESARNAADYHLSILRKSIEDHYSTTESQ</sequence>
<reference evidence="2 3" key="1">
    <citation type="submission" date="2020-07" db="EMBL/GenBank/DDBJ databases">
        <authorList>
            <person name="Cui H."/>
        </authorList>
    </citation>
    <scope>NUCLEOTIDE SEQUENCE [LARGE SCALE GENOMIC DNA]</scope>
    <source>
        <strain evidence="2 3">YPL8</strain>
    </source>
</reference>
<organism evidence="2 3">
    <name type="scientific">Natrinema halophilum</name>
    <dbReference type="NCBI Taxonomy" id="1699371"/>
    <lineage>
        <taxon>Archaea</taxon>
        <taxon>Methanobacteriati</taxon>
        <taxon>Methanobacteriota</taxon>
        <taxon>Stenosarchaea group</taxon>
        <taxon>Halobacteria</taxon>
        <taxon>Halobacteriales</taxon>
        <taxon>Natrialbaceae</taxon>
        <taxon>Natrinema</taxon>
    </lineage>
</organism>
<dbReference type="KEGG" id="haly:HYG82_20770"/>
<dbReference type="Gene3D" id="3.40.1440.10">
    <property type="entry name" value="GIY-YIG endonuclease"/>
    <property type="match status" value="1"/>
</dbReference>
<evidence type="ECO:0000313" key="3">
    <source>
        <dbReference type="Proteomes" id="UP000509241"/>
    </source>
</evidence>
<evidence type="ECO:0000259" key="1">
    <source>
        <dbReference type="PROSITE" id="PS50164"/>
    </source>
</evidence>
<dbReference type="Proteomes" id="UP000509241">
    <property type="component" value="Chromosome"/>
</dbReference>
<dbReference type="SUPFAM" id="SSF82771">
    <property type="entry name" value="GIY-YIG endonuclease"/>
    <property type="match status" value="1"/>
</dbReference>
<dbReference type="AlphaFoldDB" id="A0A7D5GN16"/>
<evidence type="ECO:0000313" key="2">
    <source>
        <dbReference type="EMBL" id="QLG51090.1"/>
    </source>
</evidence>
<dbReference type="OrthoDB" id="350637at2157"/>
<dbReference type="PROSITE" id="PS50164">
    <property type="entry name" value="GIY_YIG"/>
    <property type="match status" value="1"/>
</dbReference>
<feature type="domain" description="GIY-YIG" evidence="1">
    <location>
        <begin position="11"/>
        <end position="93"/>
    </location>
</feature>
<proteinExistence type="predicted"/>
<dbReference type="InterPro" id="IPR035901">
    <property type="entry name" value="GIY-YIG_endonuc_sf"/>
</dbReference>
<dbReference type="EMBL" id="CP058601">
    <property type="protein sequence ID" value="QLG51090.1"/>
    <property type="molecule type" value="Genomic_DNA"/>
</dbReference>
<dbReference type="GeneID" id="56035779"/>
<keyword evidence="3" id="KW-1185">Reference proteome</keyword>